<comment type="catalytic activity">
    <reaction evidence="15">
        <text>O-phospho-L-serine + 2-oxoglutarate = 3-phosphooxypyruvate + L-glutamate</text>
        <dbReference type="Rhea" id="RHEA:14329"/>
        <dbReference type="ChEBI" id="CHEBI:16810"/>
        <dbReference type="ChEBI" id="CHEBI:18110"/>
        <dbReference type="ChEBI" id="CHEBI:29985"/>
        <dbReference type="ChEBI" id="CHEBI:57524"/>
        <dbReference type="EC" id="2.6.1.52"/>
    </reaction>
</comment>
<dbReference type="GO" id="GO:0008615">
    <property type="term" value="P:pyridoxine biosynthetic process"/>
    <property type="evidence" value="ECO:0007669"/>
    <property type="project" value="UniProtKB-KW"/>
</dbReference>
<proteinExistence type="inferred from homology"/>
<protein>
    <recommendedName>
        <fullName evidence="5">phosphoserine transaminase</fullName>
        <ecNumber evidence="5">2.6.1.52</ecNumber>
    </recommendedName>
    <alternativeName>
        <fullName evidence="13">Phosphohydroxythreonine aminotransferase</fullName>
    </alternativeName>
</protein>
<dbReference type="InterPro" id="IPR006272">
    <property type="entry name" value="Pser_aminoTfrase_mycobac"/>
</dbReference>
<dbReference type="PANTHER" id="PTHR21152:SF40">
    <property type="entry name" value="ALANINE--GLYOXYLATE AMINOTRANSFERASE"/>
    <property type="match status" value="1"/>
</dbReference>
<dbReference type="eggNOG" id="COG1932">
    <property type="taxonomic scope" value="Bacteria"/>
</dbReference>
<organism evidence="18 19">
    <name type="scientific">Acidimicrobium ferrooxidans (strain DSM 10331 / JCM 15462 / NBRC 103882 / ICP)</name>
    <dbReference type="NCBI Taxonomy" id="525909"/>
    <lineage>
        <taxon>Bacteria</taxon>
        <taxon>Bacillati</taxon>
        <taxon>Actinomycetota</taxon>
        <taxon>Acidimicrobiia</taxon>
        <taxon>Acidimicrobiales</taxon>
        <taxon>Acidimicrobiaceae</taxon>
        <taxon>Acidimicrobium</taxon>
    </lineage>
</organism>
<evidence type="ECO:0000256" key="6">
    <source>
        <dbReference type="ARBA" id="ARBA00022490"/>
    </source>
</evidence>
<evidence type="ECO:0000256" key="3">
    <source>
        <dbReference type="ARBA" id="ARBA00005099"/>
    </source>
</evidence>
<evidence type="ECO:0000313" key="19">
    <source>
        <dbReference type="Proteomes" id="UP000000771"/>
    </source>
</evidence>
<dbReference type="EMBL" id="CP001631">
    <property type="protein sequence ID" value="ACU54455.1"/>
    <property type="molecule type" value="Genomic_DNA"/>
</dbReference>
<evidence type="ECO:0000313" key="18">
    <source>
        <dbReference type="EMBL" id="ACU54455.1"/>
    </source>
</evidence>
<evidence type="ECO:0000256" key="16">
    <source>
        <dbReference type="SAM" id="MobiDB-lite"/>
    </source>
</evidence>
<evidence type="ECO:0000256" key="11">
    <source>
        <dbReference type="ARBA" id="ARBA00023096"/>
    </source>
</evidence>
<dbReference type="GO" id="GO:0019265">
    <property type="term" value="P:glycine biosynthetic process, by transamination of glyoxylate"/>
    <property type="evidence" value="ECO:0007669"/>
    <property type="project" value="TreeGrafter"/>
</dbReference>
<keyword evidence="10" id="KW-0663">Pyridoxal phosphate</keyword>
<evidence type="ECO:0000256" key="12">
    <source>
        <dbReference type="ARBA" id="ARBA00023299"/>
    </source>
</evidence>
<dbReference type="STRING" id="525909.Afer_1532"/>
<evidence type="ECO:0000256" key="10">
    <source>
        <dbReference type="ARBA" id="ARBA00022898"/>
    </source>
</evidence>
<evidence type="ECO:0000256" key="13">
    <source>
        <dbReference type="ARBA" id="ARBA00031421"/>
    </source>
</evidence>
<keyword evidence="8" id="KW-0028">Amino-acid biosynthesis</keyword>
<sequence>MPDADAIRLPSNLLPSDGRFGSGPSRIPPSHLEALAATGTTLMGTSHRRPTVRGLVASVQEGLAELFSAPEGYEIILGNGGATLFWDAAAYSMIEHKSQHLAFGEFSSKFASVVAATPHLDEPDVRRAEAGSAPAAEPNPAVDTYALTQNETSTGVTTQVTRPSEDGLVLVDATSAAGAIVFDPSQVDAYYFSPQKAFASDGGLFVAMLSPRAIERIERIAASGRAIPATLSLLTALENARLNQTYNTPAIATLFLMDLQIKALLELGGLKGANERSRQASDVLYAWATTHAHATPFVADPALRSPVTVTIDFDDTVDAKALAAVLRSNGIVDVEPYRKLGRNQLRIATFPATPVADVERLRDAIDWVIERLADDARAPQTA</sequence>
<evidence type="ECO:0000256" key="15">
    <source>
        <dbReference type="ARBA" id="ARBA00049007"/>
    </source>
</evidence>
<dbReference type="KEGG" id="afo:Afer_1532"/>
<reference evidence="18 19" key="1">
    <citation type="journal article" date="2009" name="Stand. Genomic Sci.">
        <title>Complete genome sequence of Acidimicrobium ferrooxidans type strain (ICP).</title>
        <authorList>
            <person name="Clum A."/>
            <person name="Nolan M."/>
            <person name="Lang E."/>
            <person name="Glavina Del Rio T."/>
            <person name="Tice H."/>
            <person name="Copeland A."/>
            <person name="Cheng J.F."/>
            <person name="Lucas S."/>
            <person name="Chen F."/>
            <person name="Bruce D."/>
            <person name="Goodwin L."/>
            <person name="Pitluck S."/>
            <person name="Ivanova N."/>
            <person name="Mavrommatis K."/>
            <person name="Mikhailova N."/>
            <person name="Pati A."/>
            <person name="Chen A."/>
            <person name="Palaniappan K."/>
            <person name="Goker M."/>
            <person name="Spring S."/>
            <person name="Land M."/>
            <person name="Hauser L."/>
            <person name="Chang Y.J."/>
            <person name="Jeffries C.C."/>
            <person name="Chain P."/>
            <person name="Bristow J."/>
            <person name="Eisen J.A."/>
            <person name="Markowitz V."/>
            <person name="Hugenholtz P."/>
            <person name="Kyrpides N.C."/>
            <person name="Klenk H.P."/>
            <person name="Lapidus A."/>
        </authorList>
    </citation>
    <scope>NUCLEOTIDE SEQUENCE [LARGE SCALE GENOMIC DNA]</scope>
    <source>
        <strain evidence="19">DSM 10331 / JCM 15462 / NBRC 103882 / ICP</strain>
    </source>
</reference>
<evidence type="ECO:0000259" key="17">
    <source>
        <dbReference type="Pfam" id="PF00266"/>
    </source>
</evidence>
<keyword evidence="9 18" id="KW-0808">Transferase</keyword>
<evidence type="ECO:0000256" key="8">
    <source>
        <dbReference type="ARBA" id="ARBA00022605"/>
    </source>
</evidence>
<keyword evidence="19" id="KW-1185">Reference proteome</keyword>
<accession>C7M0E7</accession>
<evidence type="ECO:0000256" key="2">
    <source>
        <dbReference type="ARBA" id="ARBA00003483"/>
    </source>
</evidence>
<comment type="pathway">
    <text evidence="3">Amino-acid biosynthesis; L-serine biosynthesis; L-serine from 3-phospho-D-glycerate: step 2/3.</text>
</comment>
<keyword evidence="12" id="KW-0718">Serine biosynthesis</keyword>
<dbReference type="AlphaFoldDB" id="C7M0E7"/>
<dbReference type="GO" id="GO:0004760">
    <property type="term" value="F:L-serine-pyruvate transaminase activity"/>
    <property type="evidence" value="ECO:0007669"/>
    <property type="project" value="TreeGrafter"/>
</dbReference>
<dbReference type="PANTHER" id="PTHR21152">
    <property type="entry name" value="AMINOTRANSFERASE CLASS V"/>
    <property type="match status" value="1"/>
</dbReference>
<comment type="catalytic activity">
    <reaction evidence="14">
        <text>4-(phosphooxy)-L-threonine + 2-oxoglutarate = (R)-3-hydroxy-2-oxo-4-phosphooxybutanoate + L-glutamate</text>
        <dbReference type="Rhea" id="RHEA:16573"/>
        <dbReference type="ChEBI" id="CHEBI:16810"/>
        <dbReference type="ChEBI" id="CHEBI:29985"/>
        <dbReference type="ChEBI" id="CHEBI:58452"/>
        <dbReference type="ChEBI" id="CHEBI:58538"/>
        <dbReference type="EC" id="2.6.1.52"/>
    </reaction>
</comment>
<dbReference type="OrthoDB" id="975012at2"/>
<dbReference type="Gene3D" id="3.90.1150.10">
    <property type="entry name" value="Aspartate Aminotransferase, domain 1"/>
    <property type="match status" value="1"/>
</dbReference>
<dbReference type="InterPro" id="IPR015424">
    <property type="entry name" value="PyrdxlP-dep_Trfase"/>
</dbReference>
<feature type="region of interest" description="Disordered" evidence="16">
    <location>
        <begin position="1"/>
        <end position="26"/>
    </location>
</feature>
<dbReference type="EC" id="2.6.1.52" evidence="5"/>
<dbReference type="Proteomes" id="UP000000771">
    <property type="component" value="Chromosome"/>
</dbReference>
<evidence type="ECO:0000256" key="1">
    <source>
        <dbReference type="ARBA" id="ARBA00001933"/>
    </source>
</evidence>
<keyword evidence="6" id="KW-0963">Cytoplasm</keyword>
<evidence type="ECO:0000256" key="7">
    <source>
        <dbReference type="ARBA" id="ARBA00022576"/>
    </source>
</evidence>
<dbReference type="InterPro" id="IPR015422">
    <property type="entry name" value="PyrdxlP-dep_Trfase_small"/>
</dbReference>
<gene>
    <name evidence="18" type="ordered locus">Afer_1532</name>
</gene>
<dbReference type="PIRSF" id="PIRSF000525">
    <property type="entry name" value="SerC"/>
    <property type="match status" value="1"/>
</dbReference>
<dbReference type="NCBIfam" id="TIGR01366">
    <property type="entry name" value="serC_3"/>
    <property type="match status" value="1"/>
</dbReference>
<evidence type="ECO:0000256" key="5">
    <source>
        <dbReference type="ARBA" id="ARBA00013030"/>
    </source>
</evidence>
<dbReference type="Pfam" id="PF00266">
    <property type="entry name" value="Aminotran_5"/>
    <property type="match status" value="1"/>
</dbReference>
<comment type="cofactor">
    <cofactor evidence="1">
        <name>pyridoxal 5'-phosphate</name>
        <dbReference type="ChEBI" id="CHEBI:597326"/>
    </cofactor>
</comment>
<dbReference type="SUPFAM" id="SSF53383">
    <property type="entry name" value="PLP-dependent transferases"/>
    <property type="match status" value="1"/>
</dbReference>
<dbReference type="GO" id="GO:0004648">
    <property type="term" value="F:O-phospho-L-serine:2-oxoglutarate aminotransferase activity"/>
    <property type="evidence" value="ECO:0007669"/>
    <property type="project" value="UniProtKB-EC"/>
</dbReference>
<evidence type="ECO:0000256" key="4">
    <source>
        <dbReference type="ARBA" id="ARBA00006904"/>
    </source>
</evidence>
<dbReference type="UniPathway" id="UPA00135">
    <property type="reaction ID" value="UER00197"/>
</dbReference>
<dbReference type="Gene3D" id="3.40.640.10">
    <property type="entry name" value="Type I PLP-dependent aspartate aminotransferase-like (Major domain)"/>
    <property type="match status" value="1"/>
</dbReference>
<comment type="similarity">
    <text evidence="4">Belongs to the class-V pyridoxal-phosphate-dependent aminotransferase family. SerC subfamily.</text>
</comment>
<name>C7M0E7_ACIFD</name>
<comment type="function">
    <text evidence="2">Catalyzes the reversible conversion of 3-phosphohydroxypyruvate to phosphoserine and of 3-hydroxy-2-oxo-4-phosphonooxybutanoate to phosphohydroxythreonine.</text>
</comment>
<dbReference type="InterPro" id="IPR022278">
    <property type="entry name" value="Pser_aminoTfrase"/>
</dbReference>
<keyword evidence="11" id="KW-0664">Pyridoxine biosynthesis</keyword>
<feature type="domain" description="Aminotransferase class V" evidence="17">
    <location>
        <begin position="87"/>
        <end position="331"/>
    </location>
</feature>
<dbReference type="InterPro" id="IPR000192">
    <property type="entry name" value="Aminotrans_V_dom"/>
</dbReference>
<evidence type="ECO:0000256" key="14">
    <source>
        <dbReference type="ARBA" id="ARBA00047630"/>
    </source>
</evidence>
<dbReference type="InterPro" id="IPR015421">
    <property type="entry name" value="PyrdxlP-dep_Trfase_major"/>
</dbReference>
<dbReference type="RefSeq" id="WP_015798934.1">
    <property type="nucleotide sequence ID" value="NC_013124.1"/>
</dbReference>
<dbReference type="GO" id="GO:0006564">
    <property type="term" value="P:L-serine biosynthetic process"/>
    <property type="evidence" value="ECO:0007669"/>
    <property type="project" value="UniProtKB-KW"/>
</dbReference>
<keyword evidence="7 18" id="KW-0032">Aminotransferase</keyword>
<dbReference type="HOGENOM" id="CLU_061974_0_0_11"/>
<evidence type="ECO:0000256" key="9">
    <source>
        <dbReference type="ARBA" id="ARBA00022679"/>
    </source>
</evidence>
<dbReference type="GO" id="GO:0008453">
    <property type="term" value="F:alanine-glyoxylate transaminase activity"/>
    <property type="evidence" value="ECO:0007669"/>
    <property type="project" value="TreeGrafter"/>
</dbReference>